<keyword evidence="1" id="KW-1133">Transmembrane helix</keyword>
<evidence type="ECO:0000256" key="1">
    <source>
        <dbReference type="SAM" id="Phobius"/>
    </source>
</evidence>
<organism evidence="2 3">
    <name type="scientific">Acer saccharum</name>
    <name type="common">Sugar maple</name>
    <dbReference type="NCBI Taxonomy" id="4024"/>
    <lineage>
        <taxon>Eukaryota</taxon>
        <taxon>Viridiplantae</taxon>
        <taxon>Streptophyta</taxon>
        <taxon>Embryophyta</taxon>
        <taxon>Tracheophyta</taxon>
        <taxon>Spermatophyta</taxon>
        <taxon>Magnoliopsida</taxon>
        <taxon>eudicotyledons</taxon>
        <taxon>Gunneridae</taxon>
        <taxon>Pentapetalae</taxon>
        <taxon>rosids</taxon>
        <taxon>malvids</taxon>
        <taxon>Sapindales</taxon>
        <taxon>Sapindaceae</taxon>
        <taxon>Hippocastanoideae</taxon>
        <taxon>Acereae</taxon>
        <taxon>Acer</taxon>
    </lineage>
</organism>
<dbReference type="EMBL" id="JAUESC010000003">
    <property type="protein sequence ID" value="KAK0599271.1"/>
    <property type="molecule type" value="Genomic_DNA"/>
</dbReference>
<proteinExistence type="predicted"/>
<reference evidence="2" key="2">
    <citation type="submission" date="2023-06" db="EMBL/GenBank/DDBJ databases">
        <authorList>
            <person name="Swenson N.G."/>
            <person name="Wegrzyn J.L."/>
            <person name="Mcevoy S.L."/>
        </authorList>
    </citation>
    <scope>NUCLEOTIDE SEQUENCE</scope>
    <source>
        <strain evidence="2">NS2018</strain>
        <tissue evidence="2">Leaf</tissue>
    </source>
</reference>
<evidence type="ECO:0000313" key="2">
    <source>
        <dbReference type="EMBL" id="KAK0599271.1"/>
    </source>
</evidence>
<dbReference type="AlphaFoldDB" id="A0AA39SU88"/>
<reference evidence="2" key="1">
    <citation type="journal article" date="2022" name="Plant J.">
        <title>Strategies of tolerance reflected in two North American maple genomes.</title>
        <authorList>
            <person name="McEvoy S.L."/>
            <person name="Sezen U.U."/>
            <person name="Trouern-Trend A."/>
            <person name="McMahon S.M."/>
            <person name="Schaberg P.G."/>
            <person name="Yang J."/>
            <person name="Wegrzyn J.L."/>
            <person name="Swenson N.G."/>
        </authorList>
    </citation>
    <scope>NUCLEOTIDE SEQUENCE</scope>
    <source>
        <strain evidence="2">NS2018</strain>
    </source>
</reference>
<name>A0AA39SU88_ACESA</name>
<dbReference type="Proteomes" id="UP001168877">
    <property type="component" value="Unassembled WGS sequence"/>
</dbReference>
<keyword evidence="3" id="KW-1185">Reference proteome</keyword>
<gene>
    <name evidence="2" type="ORF">LWI29_003797</name>
</gene>
<comment type="caution">
    <text evidence="2">The sequence shown here is derived from an EMBL/GenBank/DDBJ whole genome shotgun (WGS) entry which is preliminary data.</text>
</comment>
<keyword evidence="1" id="KW-0472">Membrane</keyword>
<keyword evidence="1" id="KW-0812">Transmembrane</keyword>
<evidence type="ECO:0000313" key="3">
    <source>
        <dbReference type="Proteomes" id="UP001168877"/>
    </source>
</evidence>
<protein>
    <submittedName>
        <fullName evidence="2">Uncharacterized protein</fullName>
    </submittedName>
</protein>
<accession>A0AA39SU88</accession>
<sequence length="69" mass="7359">MVLEVFGVGQWAMIIVFGGSGCCGVLLMSILVFVLLIPIAMPLILDPSSDSLAKKASNMEGDILNWGEF</sequence>
<feature type="transmembrane region" description="Helical" evidence="1">
    <location>
        <begin position="12"/>
        <end position="45"/>
    </location>
</feature>